<dbReference type="GeneID" id="1458558"/>
<evidence type="ECO:0000313" key="3">
    <source>
        <dbReference type="Proteomes" id="UP000646844"/>
    </source>
</evidence>
<dbReference type="Gene3D" id="3.90.226.10">
    <property type="entry name" value="2-enoyl-CoA Hydratase, Chain A, domain 1"/>
    <property type="match status" value="1"/>
</dbReference>
<dbReference type="InterPro" id="IPR001753">
    <property type="entry name" value="Enoyl-CoA_hydra/iso"/>
</dbReference>
<dbReference type="EMBL" id="DUJO01000051">
    <property type="protein sequence ID" value="HII74689.1"/>
    <property type="molecule type" value="Genomic_DNA"/>
</dbReference>
<dbReference type="CDD" id="cd06558">
    <property type="entry name" value="crotonase-like"/>
    <property type="match status" value="1"/>
</dbReference>
<evidence type="ECO:0000256" key="1">
    <source>
        <dbReference type="ARBA" id="ARBA00005254"/>
    </source>
</evidence>
<reference evidence="2" key="1">
    <citation type="journal article" date="2020" name="bioRxiv">
        <title>A rank-normalized archaeal taxonomy based on genome phylogeny resolves widespread incomplete and uneven classifications.</title>
        <authorList>
            <person name="Rinke C."/>
            <person name="Chuvochina M."/>
            <person name="Mussig A.J."/>
            <person name="Chaumeil P.-A."/>
            <person name="Waite D.W."/>
            <person name="Whitman W.B."/>
            <person name="Parks D.H."/>
            <person name="Hugenholtz P."/>
        </authorList>
    </citation>
    <scope>NUCLEOTIDE SEQUENCE</scope>
    <source>
        <strain evidence="2">UBA8838</strain>
    </source>
</reference>
<comment type="caution">
    <text evidence="2">The sequence shown here is derived from an EMBL/GenBank/DDBJ whole genome shotgun (WGS) entry which is preliminary data.</text>
</comment>
<keyword evidence="2" id="KW-0413">Isomerase</keyword>
<dbReference type="InterPro" id="IPR029045">
    <property type="entry name" value="ClpP/crotonase-like_dom_sf"/>
</dbReference>
<dbReference type="AlphaFoldDB" id="A0A832WTT6"/>
<name>A0A832WTT6_9CREN</name>
<dbReference type="Pfam" id="PF00378">
    <property type="entry name" value="ECH_1"/>
    <property type="match status" value="1"/>
</dbReference>
<dbReference type="PANTHER" id="PTHR42964:SF1">
    <property type="entry name" value="POLYKETIDE BIOSYNTHESIS ENOYL-COA HYDRATASE PKSH-RELATED"/>
    <property type="match status" value="1"/>
</dbReference>
<comment type="similarity">
    <text evidence="1">Belongs to the enoyl-CoA hydratase/isomerase family.</text>
</comment>
<dbReference type="SUPFAM" id="SSF52096">
    <property type="entry name" value="ClpP/crotonase"/>
    <property type="match status" value="1"/>
</dbReference>
<organism evidence="2 3">
    <name type="scientific">Sulfurisphaera tokodaii</name>
    <dbReference type="NCBI Taxonomy" id="111955"/>
    <lineage>
        <taxon>Archaea</taxon>
        <taxon>Thermoproteota</taxon>
        <taxon>Thermoprotei</taxon>
        <taxon>Sulfolobales</taxon>
        <taxon>Sulfolobaceae</taxon>
        <taxon>Sulfurisphaera</taxon>
    </lineage>
</organism>
<dbReference type="PANTHER" id="PTHR42964">
    <property type="entry name" value="ENOYL-COA HYDRATASE"/>
    <property type="match status" value="1"/>
</dbReference>
<dbReference type="GO" id="GO:0016853">
    <property type="term" value="F:isomerase activity"/>
    <property type="evidence" value="ECO:0007669"/>
    <property type="project" value="UniProtKB-KW"/>
</dbReference>
<protein>
    <submittedName>
        <fullName evidence="2">Enoyl-CoA hydratase/isomerase family protein</fullName>
    </submittedName>
</protein>
<sequence length="252" mass="28511">MTKVIVQKESDIGKILISNEEGKYNLVDIKFMHNLIDSLRMLDSNKEVRFVIIRGINNFGAGADIGELRRASENREYATNFFSTMFEMFRTLLNLSKITIANVEGIAYGASMEILLATDFVVASKNSKFAVPGGKIGVFPPVMLTLGKYRLGWNNVLKMAFLGRELNAEEAKQIGLVYEITDNFEETNTNLIRELKQIAPSSLSMMRKILFTEHEKELEKAFQELIDQVLTEDARTGVISFLTKTKPKWAIL</sequence>
<dbReference type="OMA" id="ILFTEHE"/>
<evidence type="ECO:0000313" key="2">
    <source>
        <dbReference type="EMBL" id="HII74689.1"/>
    </source>
</evidence>
<gene>
    <name evidence="2" type="ORF">HA332_10030</name>
</gene>
<accession>A0A832WTT6</accession>
<dbReference type="RefSeq" id="WP_010978591.1">
    <property type="nucleotide sequence ID" value="NZ_BAABQO010000007.1"/>
</dbReference>
<proteinExistence type="inferred from homology"/>
<dbReference type="InterPro" id="IPR051683">
    <property type="entry name" value="Enoyl-CoA_Hydratase/Isomerase"/>
</dbReference>
<dbReference type="Proteomes" id="UP000646844">
    <property type="component" value="Unassembled WGS sequence"/>
</dbReference>